<keyword evidence="3" id="KW-1185">Reference proteome</keyword>
<dbReference type="EMBL" id="JYDO01000061">
    <property type="protein sequence ID" value="KRZ73623.1"/>
    <property type="molecule type" value="Genomic_DNA"/>
</dbReference>
<organism evidence="2 3">
    <name type="scientific">Trichinella papuae</name>
    <dbReference type="NCBI Taxonomy" id="268474"/>
    <lineage>
        <taxon>Eukaryota</taxon>
        <taxon>Metazoa</taxon>
        <taxon>Ecdysozoa</taxon>
        <taxon>Nematoda</taxon>
        <taxon>Enoplea</taxon>
        <taxon>Dorylaimia</taxon>
        <taxon>Trichinellida</taxon>
        <taxon>Trichinellidae</taxon>
        <taxon>Trichinella</taxon>
    </lineage>
</organism>
<gene>
    <name evidence="2" type="ORF">T10_7219</name>
</gene>
<evidence type="ECO:0000313" key="3">
    <source>
        <dbReference type="Proteomes" id="UP000054843"/>
    </source>
</evidence>
<reference evidence="2 3" key="1">
    <citation type="submission" date="2015-01" db="EMBL/GenBank/DDBJ databases">
        <title>Evolution of Trichinella species and genotypes.</title>
        <authorList>
            <person name="Korhonen P.K."/>
            <person name="Edoardo P."/>
            <person name="Giuseppe L.R."/>
            <person name="Gasser R.B."/>
        </authorList>
    </citation>
    <scope>NUCLEOTIDE SEQUENCE [LARGE SCALE GENOMIC DNA]</scope>
    <source>
        <strain evidence="2">ISS1980</strain>
    </source>
</reference>
<proteinExistence type="predicted"/>
<evidence type="ECO:0000256" key="1">
    <source>
        <dbReference type="SAM" id="MobiDB-lite"/>
    </source>
</evidence>
<dbReference type="Proteomes" id="UP000054843">
    <property type="component" value="Unassembled WGS sequence"/>
</dbReference>
<feature type="non-terminal residue" evidence="2">
    <location>
        <position position="883"/>
    </location>
</feature>
<feature type="region of interest" description="Disordered" evidence="1">
    <location>
        <begin position="795"/>
        <end position="820"/>
    </location>
</feature>
<feature type="non-terminal residue" evidence="2">
    <location>
        <position position="1"/>
    </location>
</feature>
<feature type="region of interest" description="Disordered" evidence="1">
    <location>
        <begin position="862"/>
        <end position="883"/>
    </location>
</feature>
<comment type="caution">
    <text evidence="2">The sequence shown here is derived from an EMBL/GenBank/DDBJ whole genome shotgun (WGS) entry which is preliminary data.</text>
</comment>
<accession>A0A0V1MPA0</accession>
<evidence type="ECO:0000313" key="2">
    <source>
        <dbReference type="EMBL" id="KRZ73623.1"/>
    </source>
</evidence>
<dbReference type="STRING" id="268474.A0A0V1MPA0"/>
<name>A0A0V1MPA0_9BILA</name>
<dbReference type="AlphaFoldDB" id="A0A0V1MPA0"/>
<evidence type="ECO:0008006" key="4">
    <source>
        <dbReference type="Google" id="ProtNLM"/>
    </source>
</evidence>
<dbReference type="OrthoDB" id="8195432at2759"/>
<sequence length="883" mass="99790">LHGVRCDLCDYVGVSKRAVGMHRRRHANENIMQITGTAAQIEALSKQVGDIRVAGDYSQFKFGKRVRQYVAPTQRQRMEEDLTEEEEVPAEPRTILGEPSTATTIVDEEISAKIPSRADPTAPQMICRIGQWCVWPQDYHSIPAPQCWTDTLMDLMIEQIVLQQYSEHDAVGVMSLAAILKNGLCFPWGKYSEDYERQKKFEAVKKRFKVSRVAAAMRNKKTPDYKQRSRPVNEVTLAAPVIPSSSKLLEKSGRRGSRSPTKVTDYHSIPAPPCWTDTLMDLMIEQIVLRQYPDYGAVGMMSSAARHGLSILPEKVRVPVLETCSSECRNIRDQRGLNILLSYMGTVTAMLEWPLGWNLREAELIFRWKLAPWQKMDAYRTYVLPRLTFQLTIAKFHNIKESAGVHDRAILRLVKRCFQLPVETSTDFVTRALKMLWSPCQVVSTLATRQLRTVASAYFAKRSKEVEAADLSTFMNAARSTPLDQSGYPTCLWMDARKQMAYLTKVAGVDSYFLVGETGTSFIIRNGLGQTVSVLSPLRKNKVMSVLGGAIQTRHLDAWLQCKRQGKTASCVVLDRSSSRFITTGRYTSFAALRFALPARLDLLPCRARSSKRSYQNCRRCGYDRETLPHILQHCRQFSAPAYQARHDAVQGRLETVMRRRFPNLRVNRALPEIGSNKRPDLVVVDEDARSVILLDVAIVFENTAAAFVDARIRKWAHYEKEILAYRLQGYSVTYDAIVVGSLGTWDPKNDAILKRIGVVSERYLRLMKVLVVSEMLEHSSRIYRRHLGLRDLLPKTDTNRRPVGTTETDPPGGDLRQKKRNSICAKLSRVICLEGRNTSPVGMPLQRGELQCQPSIGPLRPALAGTVPVPPRVQPAPTRLNQ</sequence>
<protein>
    <recommendedName>
        <fullName evidence="4">Retrovirus-related Pol polyprotein from type-1 retrotransposable element</fullName>
    </recommendedName>
</protein>